<comment type="caution">
    <text evidence="8">The sequence shown here is derived from an EMBL/GenBank/DDBJ whole genome shotgun (WGS) entry which is preliminary data.</text>
</comment>
<dbReference type="GO" id="GO:0005829">
    <property type="term" value="C:cytosol"/>
    <property type="evidence" value="ECO:0007669"/>
    <property type="project" value="GOC"/>
</dbReference>
<name>A0A9J6BMD4_POLVA</name>
<evidence type="ECO:0000256" key="2">
    <source>
        <dbReference type="ARBA" id="ARBA00022692"/>
    </source>
</evidence>
<gene>
    <name evidence="8" type="ORF">PVAND_001124</name>
</gene>
<dbReference type="PANTHER" id="PTHR21493">
    <property type="entry name" value="CGI-141-RELATED/LIPASE CONTAINING PROTEIN"/>
    <property type="match status" value="1"/>
</dbReference>
<feature type="transmembrane region" description="Helical" evidence="7">
    <location>
        <begin position="65"/>
        <end position="85"/>
    </location>
</feature>
<keyword evidence="4" id="KW-0333">Golgi apparatus</keyword>
<dbReference type="Proteomes" id="UP001107558">
    <property type="component" value="Chromosome 3"/>
</dbReference>
<dbReference type="InterPro" id="IPR045176">
    <property type="entry name" value="Got1"/>
</dbReference>
<dbReference type="EMBL" id="JADBJN010000003">
    <property type="protein sequence ID" value="KAG5670893.1"/>
    <property type="molecule type" value="Genomic_DNA"/>
</dbReference>
<evidence type="ECO:0000313" key="8">
    <source>
        <dbReference type="EMBL" id="KAG5670893.1"/>
    </source>
</evidence>
<evidence type="ECO:0000256" key="4">
    <source>
        <dbReference type="ARBA" id="ARBA00023034"/>
    </source>
</evidence>
<evidence type="ECO:0000256" key="1">
    <source>
        <dbReference type="ARBA" id="ARBA00004653"/>
    </source>
</evidence>
<dbReference type="AlphaFoldDB" id="A0A9J6BMD4"/>
<feature type="transmembrane region" description="Helical" evidence="7">
    <location>
        <begin position="36"/>
        <end position="53"/>
    </location>
</feature>
<dbReference type="GO" id="GO:0006888">
    <property type="term" value="P:endoplasmic reticulum to Golgi vesicle-mediated transport"/>
    <property type="evidence" value="ECO:0007669"/>
    <property type="project" value="InterPro"/>
</dbReference>
<dbReference type="OrthoDB" id="204784at2759"/>
<keyword evidence="2 7" id="KW-0812">Transmembrane</keyword>
<evidence type="ECO:0008006" key="10">
    <source>
        <dbReference type="Google" id="ProtNLM"/>
    </source>
</evidence>
<protein>
    <recommendedName>
        <fullName evidence="10">Vesicle transport protein GOT1B</fullName>
    </recommendedName>
</protein>
<sequence>MFEITDLQKIGLGLAGFGIGFLFLGVVMIFDRGLLAIGNILFISGITCIIGFKKTYNLFFQRHKVKATVAFFVGIFIVLLGWPLVGMIVESYGFILLFGGFLQVTIEFLRRVPVIGSFLNLPIISTLVSKIEDKRTRDDHA</sequence>
<dbReference type="GO" id="GO:0000139">
    <property type="term" value="C:Golgi membrane"/>
    <property type="evidence" value="ECO:0007669"/>
    <property type="project" value="UniProtKB-SubCell"/>
</dbReference>
<evidence type="ECO:0000256" key="5">
    <source>
        <dbReference type="ARBA" id="ARBA00023136"/>
    </source>
</evidence>
<dbReference type="PANTHER" id="PTHR21493:SF9">
    <property type="entry name" value="GOLGI TRANSPORT PROTEIN 1-RELATED"/>
    <property type="match status" value="1"/>
</dbReference>
<accession>A0A9J6BMD4</accession>
<evidence type="ECO:0000256" key="7">
    <source>
        <dbReference type="SAM" id="Phobius"/>
    </source>
</evidence>
<keyword evidence="5 7" id="KW-0472">Membrane</keyword>
<proteinExistence type="inferred from homology"/>
<comment type="similarity">
    <text evidence="6">Belongs to the GOT1 family.</text>
</comment>
<dbReference type="GO" id="GO:0042147">
    <property type="term" value="P:retrograde transport, endosome to Golgi"/>
    <property type="evidence" value="ECO:0007669"/>
    <property type="project" value="InterPro"/>
</dbReference>
<evidence type="ECO:0000313" key="9">
    <source>
        <dbReference type="Proteomes" id="UP001107558"/>
    </source>
</evidence>
<keyword evidence="9" id="KW-1185">Reference proteome</keyword>
<evidence type="ECO:0000256" key="3">
    <source>
        <dbReference type="ARBA" id="ARBA00022989"/>
    </source>
</evidence>
<feature type="transmembrane region" description="Helical" evidence="7">
    <location>
        <begin position="12"/>
        <end position="30"/>
    </location>
</feature>
<organism evidence="8 9">
    <name type="scientific">Polypedilum vanderplanki</name>
    <name type="common">Sleeping chironomid midge</name>
    <dbReference type="NCBI Taxonomy" id="319348"/>
    <lineage>
        <taxon>Eukaryota</taxon>
        <taxon>Metazoa</taxon>
        <taxon>Ecdysozoa</taxon>
        <taxon>Arthropoda</taxon>
        <taxon>Hexapoda</taxon>
        <taxon>Insecta</taxon>
        <taxon>Pterygota</taxon>
        <taxon>Neoptera</taxon>
        <taxon>Endopterygota</taxon>
        <taxon>Diptera</taxon>
        <taxon>Nematocera</taxon>
        <taxon>Chironomoidea</taxon>
        <taxon>Chironomidae</taxon>
        <taxon>Chironominae</taxon>
        <taxon>Polypedilum</taxon>
        <taxon>Polypedilum</taxon>
    </lineage>
</organism>
<comment type="subcellular location">
    <subcellularLocation>
        <location evidence="1">Golgi apparatus membrane</location>
        <topology evidence="1">Multi-pass membrane protein</topology>
    </subcellularLocation>
</comment>
<keyword evidence="3 7" id="KW-1133">Transmembrane helix</keyword>
<dbReference type="GO" id="GO:0005783">
    <property type="term" value="C:endoplasmic reticulum"/>
    <property type="evidence" value="ECO:0007669"/>
    <property type="project" value="TreeGrafter"/>
</dbReference>
<reference evidence="8" key="1">
    <citation type="submission" date="2021-03" db="EMBL/GenBank/DDBJ databases">
        <title>Chromosome level genome of the anhydrobiotic midge Polypedilum vanderplanki.</title>
        <authorList>
            <person name="Yoshida Y."/>
            <person name="Kikawada T."/>
            <person name="Gusev O."/>
        </authorList>
    </citation>
    <scope>NUCLEOTIDE SEQUENCE</scope>
    <source>
        <strain evidence="8">NIAS01</strain>
        <tissue evidence="8">Whole body or cell culture</tissue>
    </source>
</reference>
<dbReference type="Pfam" id="PF04178">
    <property type="entry name" value="Got1"/>
    <property type="match status" value="1"/>
</dbReference>
<evidence type="ECO:0000256" key="6">
    <source>
        <dbReference type="ARBA" id="ARBA00025799"/>
    </source>
</evidence>
<dbReference type="InterPro" id="IPR007305">
    <property type="entry name" value="Vesicle_transpt_Got1/SFT2"/>
</dbReference>